<evidence type="ECO:0000313" key="3">
    <source>
        <dbReference type="Proteomes" id="UP000033710"/>
    </source>
</evidence>
<name>A0A0F2M0L9_SPOSC</name>
<dbReference type="AlphaFoldDB" id="A0A0F2M0L9"/>
<accession>A0A0F2M0L9</accession>
<evidence type="ECO:0000313" key="2">
    <source>
        <dbReference type="EMBL" id="KJR82619.1"/>
    </source>
</evidence>
<protein>
    <submittedName>
        <fullName evidence="2">Uncharacterized protein</fullName>
    </submittedName>
</protein>
<comment type="caution">
    <text evidence="2">The sequence shown here is derived from an EMBL/GenBank/DDBJ whole genome shotgun (WGS) entry which is preliminary data.</text>
</comment>
<gene>
    <name evidence="2" type="ORF">SPSK_03744</name>
</gene>
<evidence type="ECO:0000256" key="1">
    <source>
        <dbReference type="SAM" id="MobiDB-lite"/>
    </source>
</evidence>
<reference evidence="2 3" key="2">
    <citation type="journal article" date="2015" name="Eukaryot. Cell">
        <title>Asexual propagation of a virulent clone complex in a human and feline outbreak of sporotrichosis.</title>
        <authorList>
            <person name="Teixeira Mde M."/>
            <person name="Rodrigues A.M."/>
            <person name="Tsui C.K."/>
            <person name="de Almeida L.G."/>
            <person name="Van Diepeningen A.D."/>
            <person name="van den Ende B.G."/>
            <person name="Fernandes G.F."/>
            <person name="Kano R."/>
            <person name="Hamelin R.C."/>
            <person name="Lopes-Bezerra L.M."/>
            <person name="Vasconcelos A.T."/>
            <person name="de Hoog S."/>
            <person name="de Camargo Z.P."/>
            <person name="Felipe M.S."/>
        </authorList>
    </citation>
    <scope>NUCLEOTIDE SEQUENCE [LARGE SCALE GENOMIC DNA]</scope>
    <source>
        <strain evidence="2 3">1099-18</strain>
    </source>
</reference>
<feature type="region of interest" description="Disordered" evidence="1">
    <location>
        <begin position="27"/>
        <end position="50"/>
    </location>
</feature>
<dbReference type="GeneID" id="27665855"/>
<dbReference type="KEGG" id="ssck:SPSK_03744"/>
<sequence>MGFLAPTYTAVAQRQLAGAATGSAAAKQEIRQIPGDDKARGADQVSTGPAEGTSRLLLTATIKRRYTISMCVKGYRVKEGEWKDEVGQV</sequence>
<feature type="compositionally biased region" description="Basic and acidic residues" evidence="1">
    <location>
        <begin position="28"/>
        <end position="41"/>
    </location>
</feature>
<proteinExistence type="predicted"/>
<dbReference type="VEuPathDB" id="FungiDB:SPSK_03744"/>
<dbReference type="RefSeq" id="XP_016585295.1">
    <property type="nucleotide sequence ID" value="XM_016730578.1"/>
</dbReference>
<reference evidence="2 3" key="1">
    <citation type="journal article" date="2014" name="BMC Genomics">
        <title>Comparative genomics of the major fungal agents of human and animal Sporotrichosis: Sporothrix schenckii and Sporothrix brasiliensis.</title>
        <authorList>
            <person name="Teixeira M.M."/>
            <person name="de Almeida L.G."/>
            <person name="Kubitschek-Barreira P."/>
            <person name="Alves F.L."/>
            <person name="Kioshima E.S."/>
            <person name="Abadio A.K."/>
            <person name="Fernandes L."/>
            <person name="Derengowski L.S."/>
            <person name="Ferreira K.S."/>
            <person name="Souza R.C."/>
            <person name="Ruiz J.C."/>
            <person name="de Andrade N.C."/>
            <person name="Paes H.C."/>
            <person name="Nicola A.M."/>
            <person name="Albuquerque P."/>
            <person name="Gerber A.L."/>
            <person name="Martins V.P."/>
            <person name="Peconick L.D."/>
            <person name="Neto A.V."/>
            <person name="Chaucanez C.B."/>
            <person name="Silva P.A."/>
            <person name="Cunha O.L."/>
            <person name="de Oliveira F.F."/>
            <person name="dos Santos T.C."/>
            <person name="Barros A.L."/>
            <person name="Soares M.A."/>
            <person name="de Oliveira L.M."/>
            <person name="Marini M.M."/>
            <person name="Villalobos-Duno H."/>
            <person name="Cunha M.M."/>
            <person name="de Hoog S."/>
            <person name="da Silveira J.F."/>
            <person name="Henrissat B."/>
            <person name="Nino-Vega G.A."/>
            <person name="Cisalpino P.S."/>
            <person name="Mora-Montes H.M."/>
            <person name="Almeida S.R."/>
            <person name="Stajich J.E."/>
            <person name="Lopes-Bezerra L.M."/>
            <person name="Vasconcelos A.T."/>
            <person name="Felipe M.S."/>
        </authorList>
    </citation>
    <scope>NUCLEOTIDE SEQUENCE [LARGE SCALE GENOMIC DNA]</scope>
    <source>
        <strain evidence="2 3">1099-18</strain>
    </source>
</reference>
<organism evidence="2 3">
    <name type="scientific">Sporothrix schenckii 1099-18</name>
    <dbReference type="NCBI Taxonomy" id="1397361"/>
    <lineage>
        <taxon>Eukaryota</taxon>
        <taxon>Fungi</taxon>
        <taxon>Dikarya</taxon>
        <taxon>Ascomycota</taxon>
        <taxon>Pezizomycotina</taxon>
        <taxon>Sordariomycetes</taxon>
        <taxon>Sordariomycetidae</taxon>
        <taxon>Ophiostomatales</taxon>
        <taxon>Ophiostomataceae</taxon>
        <taxon>Sporothrix</taxon>
    </lineage>
</organism>
<dbReference type="Proteomes" id="UP000033710">
    <property type="component" value="Unassembled WGS sequence"/>
</dbReference>
<dbReference type="EMBL" id="AXCR01000010">
    <property type="protein sequence ID" value="KJR82619.1"/>
    <property type="molecule type" value="Genomic_DNA"/>
</dbReference>